<evidence type="ECO:0000313" key="2">
    <source>
        <dbReference type="EMBL" id="MFD1425622.1"/>
    </source>
</evidence>
<protein>
    <submittedName>
        <fullName evidence="2">Uncharacterized protein</fullName>
    </submittedName>
</protein>
<organism evidence="2 3">
    <name type="scientific">Kroppenstedtia sanguinis</name>
    <dbReference type="NCBI Taxonomy" id="1380684"/>
    <lineage>
        <taxon>Bacteria</taxon>
        <taxon>Bacillati</taxon>
        <taxon>Bacillota</taxon>
        <taxon>Bacilli</taxon>
        <taxon>Bacillales</taxon>
        <taxon>Thermoactinomycetaceae</taxon>
        <taxon>Kroppenstedtia</taxon>
    </lineage>
</organism>
<evidence type="ECO:0000256" key="1">
    <source>
        <dbReference type="SAM" id="Phobius"/>
    </source>
</evidence>
<dbReference type="Proteomes" id="UP001597282">
    <property type="component" value="Unassembled WGS sequence"/>
</dbReference>
<comment type="caution">
    <text evidence="2">The sequence shown here is derived from an EMBL/GenBank/DDBJ whole genome shotgun (WGS) entry which is preliminary data.</text>
</comment>
<feature type="transmembrane region" description="Helical" evidence="1">
    <location>
        <begin position="58"/>
        <end position="78"/>
    </location>
</feature>
<reference evidence="3" key="1">
    <citation type="journal article" date="2019" name="Int. J. Syst. Evol. Microbiol.">
        <title>The Global Catalogue of Microorganisms (GCM) 10K type strain sequencing project: providing services to taxonomists for standard genome sequencing and annotation.</title>
        <authorList>
            <consortium name="The Broad Institute Genomics Platform"/>
            <consortium name="The Broad Institute Genome Sequencing Center for Infectious Disease"/>
            <person name="Wu L."/>
            <person name="Ma J."/>
        </authorList>
    </citation>
    <scope>NUCLEOTIDE SEQUENCE [LARGE SCALE GENOMIC DNA]</scope>
    <source>
        <strain evidence="3">S1</strain>
    </source>
</reference>
<dbReference type="EMBL" id="JBHTNU010000001">
    <property type="protein sequence ID" value="MFD1425622.1"/>
    <property type="molecule type" value="Genomic_DNA"/>
</dbReference>
<feature type="transmembrane region" description="Helical" evidence="1">
    <location>
        <begin position="98"/>
        <end position="122"/>
    </location>
</feature>
<proteinExistence type="predicted"/>
<keyword evidence="1" id="KW-0812">Transmembrane</keyword>
<gene>
    <name evidence="2" type="ORF">ACFQ4Y_01565</name>
</gene>
<feature type="transmembrane region" description="Helical" evidence="1">
    <location>
        <begin position="21"/>
        <end position="46"/>
    </location>
</feature>
<keyword evidence="1" id="KW-1133">Transmembrane helix</keyword>
<feature type="transmembrane region" description="Helical" evidence="1">
    <location>
        <begin position="134"/>
        <end position="155"/>
    </location>
</feature>
<feature type="transmembrane region" description="Helical" evidence="1">
    <location>
        <begin position="175"/>
        <end position="194"/>
    </location>
</feature>
<dbReference type="RefSeq" id="WP_380162515.1">
    <property type="nucleotide sequence ID" value="NZ_JBHTNU010000001.1"/>
</dbReference>
<accession>A0ABW4C4K1</accession>
<name>A0ABW4C4K1_9BACL</name>
<sequence>MTLAVQPPGGRDSIGVFSKKILIYTASLMGSGAVFGFLYTIFFFLLGSLLPIPLKTMILSSLVLLYTLHEGGVISLKVPQHHWQIPSTWVNRGDGRDLMVWGWILGAGIFTYIPHISFYILYLFTGFFLDPLTGILMGALYGFSRMLPTGSLALASRMSRRHWALDLTGSKRRAVFNRVLNGIVLGMTWIFLIFQI</sequence>
<evidence type="ECO:0000313" key="3">
    <source>
        <dbReference type="Proteomes" id="UP001597282"/>
    </source>
</evidence>
<keyword evidence="3" id="KW-1185">Reference proteome</keyword>
<keyword evidence="1" id="KW-0472">Membrane</keyword>